<sequence length="60" mass="6926">MELCYGIWCRKGEIWCMKGGILGRAFNLAFTRLPTRYSSNPKNCDNGDEKGKGRLKKTRR</sequence>
<name>A0A498JEX9_MALDO</name>
<evidence type="ECO:0000256" key="1">
    <source>
        <dbReference type="SAM" id="MobiDB-lite"/>
    </source>
</evidence>
<dbReference type="AlphaFoldDB" id="A0A498JEX9"/>
<dbReference type="Proteomes" id="UP000290289">
    <property type="component" value="Chromosome 8"/>
</dbReference>
<feature type="region of interest" description="Disordered" evidence="1">
    <location>
        <begin position="35"/>
        <end position="60"/>
    </location>
</feature>
<gene>
    <name evidence="2" type="ORF">DVH24_033279</name>
</gene>
<evidence type="ECO:0000313" key="2">
    <source>
        <dbReference type="EMBL" id="RXH92383.1"/>
    </source>
</evidence>
<reference evidence="2 3" key="1">
    <citation type="submission" date="2018-10" db="EMBL/GenBank/DDBJ databases">
        <title>A high-quality apple genome assembly.</title>
        <authorList>
            <person name="Hu J."/>
        </authorList>
    </citation>
    <scope>NUCLEOTIDE SEQUENCE [LARGE SCALE GENOMIC DNA]</scope>
    <source>
        <strain evidence="3">cv. HFTH1</strain>
        <tissue evidence="2">Young leaf</tissue>
    </source>
</reference>
<protein>
    <submittedName>
        <fullName evidence="2">Uncharacterized protein</fullName>
    </submittedName>
</protein>
<proteinExistence type="predicted"/>
<accession>A0A498JEX9</accession>
<organism evidence="2 3">
    <name type="scientific">Malus domestica</name>
    <name type="common">Apple</name>
    <name type="synonym">Pyrus malus</name>
    <dbReference type="NCBI Taxonomy" id="3750"/>
    <lineage>
        <taxon>Eukaryota</taxon>
        <taxon>Viridiplantae</taxon>
        <taxon>Streptophyta</taxon>
        <taxon>Embryophyta</taxon>
        <taxon>Tracheophyta</taxon>
        <taxon>Spermatophyta</taxon>
        <taxon>Magnoliopsida</taxon>
        <taxon>eudicotyledons</taxon>
        <taxon>Gunneridae</taxon>
        <taxon>Pentapetalae</taxon>
        <taxon>rosids</taxon>
        <taxon>fabids</taxon>
        <taxon>Rosales</taxon>
        <taxon>Rosaceae</taxon>
        <taxon>Amygdaloideae</taxon>
        <taxon>Maleae</taxon>
        <taxon>Malus</taxon>
    </lineage>
</organism>
<evidence type="ECO:0000313" key="3">
    <source>
        <dbReference type="Proteomes" id="UP000290289"/>
    </source>
</evidence>
<keyword evidence="3" id="KW-1185">Reference proteome</keyword>
<comment type="caution">
    <text evidence="2">The sequence shown here is derived from an EMBL/GenBank/DDBJ whole genome shotgun (WGS) entry which is preliminary data.</text>
</comment>
<dbReference type="EMBL" id="RDQH01000334">
    <property type="protein sequence ID" value="RXH92383.1"/>
    <property type="molecule type" value="Genomic_DNA"/>
</dbReference>